<proteinExistence type="inferred from homology"/>
<evidence type="ECO:0000256" key="1">
    <source>
        <dbReference type="ARBA" id="ARBA00022679"/>
    </source>
</evidence>
<keyword evidence="2" id="KW-0012">Acyltransferase</keyword>
<dbReference type="InterPro" id="IPR016181">
    <property type="entry name" value="Acyl_CoA_acyltransferase"/>
</dbReference>
<evidence type="ECO:0000256" key="2">
    <source>
        <dbReference type="ARBA" id="ARBA00023315"/>
    </source>
</evidence>
<reference evidence="5 6" key="2">
    <citation type="journal article" date="2020" name="Microbiol. Resour. Announc.">
        <title>Antarctic desert soil bacteria exhibit high novel natural product potential, evaluated through long-read genome sequencing and comparative genomics.</title>
        <authorList>
            <person name="Benaud N."/>
            <person name="Edwards R.J."/>
            <person name="Amos T.G."/>
            <person name="D'Agostino P.M."/>
            <person name="Gutierrez-Chavez C."/>
            <person name="Montgomery K."/>
            <person name="Nicetic I."/>
            <person name="Ferrari B.C."/>
        </authorList>
    </citation>
    <scope>NUCLEOTIDE SEQUENCE [LARGE SCALE GENOMIC DNA]</scope>
    <source>
        <strain evidence="5 6">SPB151</strain>
    </source>
</reference>
<dbReference type="PANTHER" id="PTHR43792:SF8">
    <property type="entry name" value="[RIBOSOMAL PROTEIN US5]-ALANINE N-ACETYLTRANSFERASE"/>
    <property type="match status" value="1"/>
</dbReference>
<comment type="similarity">
    <text evidence="3">Belongs to the acetyltransferase family. RimJ subfamily.</text>
</comment>
<dbReference type="Proteomes" id="UP000515563">
    <property type="component" value="Chromosome"/>
</dbReference>
<name>A0A7G6X8B5_9ACTN</name>
<dbReference type="SUPFAM" id="SSF55729">
    <property type="entry name" value="Acyl-CoA N-acyltransferases (Nat)"/>
    <property type="match status" value="1"/>
</dbReference>
<accession>A0A7G6X8B5</accession>
<dbReference type="PROSITE" id="PS51186">
    <property type="entry name" value="GNAT"/>
    <property type="match status" value="1"/>
</dbReference>
<evidence type="ECO:0000259" key="4">
    <source>
        <dbReference type="PROSITE" id="PS51186"/>
    </source>
</evidence>
<protein>
    <submittedName>
        <fullName evidence="5">GNAT family N-acetyltransferase</fullName>
    </submittedName>
</protein>
<dbReference type="KEGG" id="kqi:F1D05_36985"/>
<dbReference type="EMBL" id="CP043661">
    <property type="protein sequence ID" value="QNE22480.1"/>
    <property type="molecule type" value="Genomic_DNA"/>
</dbReference>
<dbReference type="AlphaFoldDB" id="A0A7G6X8B5"/>
<dbReference type="InterPro" id="IPR051531">
    <property type="entry name" value="N-acetyltransferase"/>
</dbReference>
<evidence type="ECO:0000313" key="5">
    <source>
        <dbReference type="EMBL" id="QNE22480.1"/>
    </source>
</evidence>
<evidence type="ECO:0000313" key="6">
    <source>
        <dbReference type="Proteomes" id="UP000515563"/>
    </source>
</evidence>
<dbReference type="Pfam" id="PF13302">
    <property type="entry name" value="Acetyltransf_3"/>
    <property type="match status" value="1"/>
</dbReference>
<keyword evidence="1 5" id="KW-0808">Transferase</keyword>
<dbReference type="InterPro" id="IPR000182">
    <property type="entry name" value="GNAT_dom"/>
</dbReference>
<dbReference type="GO" id="GO:0005737">
    <property type="term" value="C:cytoplasm"/>
    <property type="evidence" value="ECO:0007669"/>
    <property type="project" value="TreeGrafter"/>
</dbReference>
<feature type="domain" description="N-acetyltransferase" evidence="4">
    <location>
        <begin position="1"/>
        <end position="159"/>
    </location>
</feature>
<dbReference type="PANTHER" id="PTHR43792">
    <property type="entry name" value="GNAT FAMILY, PUTATIVE (AFU_ORTHOLOGUE AFUA_3G00765)-RELATED-RELATED"/>
    <property type="match status" value="1"/>
</dbReference>
<dbReference type="Gene3D" id="3.40.630.30">
    <property type="match status" value="1"/>
</dbReference>
<organism evidence="5 6">
    <name type="scientific">Kribbella qitaiheensis</name>
    <dbReference type="NCBI Taxonomy" id="1544730"/>
    <lineage>
        <taxon>Bacteria</taxon>
        <taxon>Bacillati</taxon>
        <taxon>Actinomycetota</taxon>
        <taxon>Actinomycetes</taxon>
        <taxon>Propionibacteriales</taxon>
        <taxon>Kribbellaceae</taxon>
        <taxon>Kribbella</taxon>
    </lineage>
</organism>
<keyword evidence="6" id="KW-1185">Reference proteome</keyword>
<dbReference type="RefSeq" id="WP_185444889.1">
    <property type="nucleotide sequence ID" value="NZ_CP043661.1"/>
</dbReference>
<dbReference type="GO" id="GO:0008999">
    <property type="term" value="F:protein-N-terminal-alanine acetyltransferase activity"/>
    <property type="evidence" value="ECO:0007669"/>
    <property type="project" value="TreeGrafter"/>
</dbReference>
<sequence>MELQRLRADHASALLAFELENREYFAGSIPDRGDEYFAGFDARHAALLAEQETGTIQFHLLVDDAGQVIGRMNLIDVADGAADLGYRIAEKAAGRGVATAAVKELLALAAAEYGLESLRAATTVTNLASQTVLTRCGFVPSGEVVLSGKPGITYTLRLRDSGGERG</sequence>
<evidence type="ECO:0000256" key="3">
    <source>
        <dbReference type="ARBA" id="ARBA00038502"/>
    </source>
</evidence>
<gene>
    <name evidence="5" type="ORF">F1D05_36985</name>
</gene>
<reference evidence="6" key="1">
    <citation type="submission" date="2019-09" db="EMBL/GenBank/DDBJ databases">
        <title>Antimicrobial potential of Antarctic Bacteria.</title>
        <authorList>
            <person name="Benaud N."/>
            <person name="Edwards R.J."/>
            <person name="Ferrari B.C."/>
        </authorList>
    </citation>
    <scope>NUCLEOTIDE SEQUENCE [LARGE SCALE GENOMIC DNA]</scope>
    <source>
        <strain evidence="6">SPB151</strain>
    </source>
</reference>